<dbReference type="InterPro" id="IPR007197">
    <property type="entry name" value="rSAM"/>
</dbReference>
<dbReference type="InterPro" id="IPR058240">
    <property type="entry name" value="rSAM_sf"/>
</dbReference>
<comment type="similarity">
    <text evidence="13">Belongs to the methylthiotransferase family. MiaB subfamily.</text>
</comment>
<evidence type="ECO:0000256" key="4">
    <source>
        <dbReference type="ARBA" id="ARBA00022679"/>
    </source>
</evidence>
<evidence type="ECO:0000256" key="8">
    <source>
        <dbReference type="ARBA" id="ARBA00023014"/>
    </source>
</evidence>
<dbReference type="CDD" id="cd01335">
    <property type="entry name" value="Radical_SAM"/>
    <property type="match status" value="1"/>
</dbReference>
<protein>
    <recommendedName>
        <fullName evidence="10 13">tRNA-2-methylthio-N(6)-dimethylallyladenosine synthase</fullName>
        <ecNumber evidence="9 13">2.8.4.3</ecNumber>
    </recommendedName>
    <alternativeName>
        <fullName evidence="12 13">(Dimethylallyl)adenosine tRNA methylthiotransferase MiaB</fullName>
    </alternativeName>
    <alternativeName>
        <fullName evidence="11 13">tRNA-i(6)A37 methylthiotransferase</fullName>
    </alternativeName>
</protein>
<dbReference type="EMBL" id="JANCNS010000001">
    <property type="protein sequence ID" value="MCP9198914.1"/>
    <property type="molecule type" value="Genomic_DNA"/>
</dbReference>
<dbReference type="HAMAP" id="MF_01864">
    <property type="entry name" value="tRNA_metthiotr_MiaB"/>
    <property type="match status" value="1"/>
</dbReference>
<comment type="cofactor">
    <cofactor evidence="13">
        <name>[4Fe-4S] cluster</name>
        <dbReference type="ChEBI" id="CHEBI:49883"/>
    </cofactor>
    <text evidence="13">Binds 2 [4Fe-4S] clusters. One cluster is coordinated with 3 cysteines and an exchangeable S-adenosyl-L-methionine.</text>
</comment>
<dbReference type="PROSITE" id="PS51918">
    <property type="entry name" value="RADICAL_SAM"/>
    <property type="match status" value="1"/>
</dbReference>
<dbReference type="EC" id="2.8.4.3" evidence="9 13"/>
<dbReference type="Gene3D" id="3.40.50.12160">
    <property type="entry name" value="Methylthiotransferase, N-terminal domain"/>
    <property type="match status" value="1"/>
</dbReference>
<comment type="caution">
    <text evidence="17">The sequence shown here is derived from an EMBL/GenBank/DDBJ whole genome shotgun (WGS) entry which is preliminary data.</text>
</comment>
<evidence type="ECO:0000256" key="9">
    <source>
        <dbReference type="ARBA" id="ARBA00033765"/>
    </source>
</evidence>
<feature type="domain" description="Radical SAM core" evidence="16">
    <location>
        <begin position="164"/>
        <end position="411"/>
    </location>
</feature>
<dbReference type="InterPro" id="IPR006638">
    <property type="entry name" value="Elp3/MiaA/NifB-like_rSAM"/>
</dbReference>
<name>A0A9X2KW44_9FLAO</name>
<evidence type="ECO:0000313" key="17">
    <source>
        <dbReference type="EMBL" id="MCP9198914.1"/>
    </source>
</evidence>
<feature type="binding site" evidence="13">
    <location>
        <position position="103"/>
    </location>
    <ligand>
        <name>[4Fe-4S] cluster</name>
        <dbReference type="ChEBI" id="CHEBI:49883"/>
        <label>1</label>
    </ligand>
</feature>
<dbReference type="GO" id="GO:0046872">
    <property type="term" value="F:metal ion binding"/>
    <property type="evidence" value="ECO:0007669"/>
    <property type="project" value="UniProtKB-KW"/>
</dbReference>
<dbReference type="PROSITE" id="PS51449">
    <property type="entry name" value="MTTASE_N"/>
    <property type="match status" value="1"/>
</dbReference>
<dbReference type="GO" id="GO:0005829">
    <property type="term" value="C:cytosol"/>
    <property type="evidence" value="ECO:0007669"/>
    <property type="project" value="TreeGrafter"/>
</dbReference>
<dbReference type="SUPFAM" id="SSF102114">
    <property type="entry name" value="Radical SAM enzymes"/>
    <property type="match status" value="1"/>
</dbReference>
<dbReference type="PROSITE" id="PS01278">
    <property type="entry name" value="MTTASE_RADICAL"/>
    <property type="match status" value="1"/>
</dbReference>
<evidence type="ECO:0000256" key="1">
    <source>
        <dbReference type="ARBA" id="ARBA00003234"/>
    </source>
</evidence>
<keyword evidence="13" id="KW-0819">tRNA processing</keyword>
<evidence type="ECO:0000256" key="6">
    <source>
        <dbReference type="ARBA" id="ARBA00022723"/>
    </source>
</evidence>
<dbReference type="Pfam" id="PF04055">
    <property type="entry name" value="Radical_SAM"/>
    <property type="match status" value="1"/>
</dbReference>
<dbReference type="InterPro" id="IPR013848">
    <property type="entry name" value="Methylthiotransferase_N"/>
</dbReference>
<dbReference type="FunFam" id="3.80.30.20:FF:000001">
    <property type="entry name" value="tRNA-2-methylthio-N(6)-dimethylallyladenosine synthase 2"/>
    <property type="match status" value="1"/>
</dbReference>
<dbReference type="AlphaFoldDB" id="A0A9X2KW44"/>
<dbReference type="SFLD" id="SFLDF00413">
    <property type="entry name" value="CDK5RAP1"/>
    <property type="match status" value="1"/>
</dbReference>
<keyword evidence="7 13" id="KW-0408">Iron</keyword>
<dbReference type="InterPro" id="IPR038135">
    <property type="entry name" value="Methylthiotransferase_N_sf"/>
</dbReference>
<dbReference type="PROSITE" id="PS50926">
    <property type="entry name" value="TRAM"/>
    <property type="match status" value="1"/>
</dbReference>
<dbReference type="InterPro" id="IPR023404">
    <property type="entry name" value="rSAM_horseshoe"/>
</dbReference>
<comment type="subcellular location">
    <subcellularLocation>
        <location evidence="13">Cytoplasm</location>
    </subcellularLocation>
</comment>
<dbReference type="Proteomes" id="UP001155280">
    <property type="component" value="Unassembled WGS sequence"/>
</dbReference>
<accession>A0A9X2KW44</accession>
<reference evidence="17" key="1">
    <citation type="submission" date="2022-07" db="EMBL/GenBank/DDBJ databases">
        <title>Gramela sediminis sp. nov., isolated from deep-sea sediment of the Indian Ocean.</title>
        <authorList>
            <person name="Shi H."/>
        </authorList>
    </citation>
    <scope>NUCLEOTIDE SEQUENCE</scope>
    <source>
        <strain evidence="17">GC03-9</strain>
    </source>
</reference>
<dbReference type="NCBIfam" id="TIGR00089">
    <property type="entry name" value="MiaB/RimO family radical SAM methylthiotransferase"/>
    <property type="match status" value="1"/>
</dbReference>
<feature type="binding site" evidence="13">
    <location>
        <position position="185"/>
    </location>
    <ligand>
        <name>[4Fe-4S] cluster</name>
        <dbReference type="ChEBI" id="CHEBI:49883"/>
        <label>2</label>
        <note>4Fe-4S-S-AdoMet</note>
    </ligand>
</feature>
<evidence type="ECO:0000256" key="11">
    <source>
        <dbReference type="ARBA" id="ARBA00080698"/>
    </source>
</evidence>
<feature type="binding site" evidence="13">
    <location>
        <position position="178"/>
    </location>
    <ligand>
        <name>[4Fe-4S] cluster</name>
        <dbReference type="ChEBI" id="CHEBI:49883"/>
        <label>2</label>
        <note>4Fe-4S-S-AdoMet</note>
    </ligand>
</feature>
<evidence type="ECO:0000256" key="12">
    <source>
        <dbReference type="ARBA" id="ARBA00081141"/>
    </source>
</evidence>
<evidence type="ECO:0000256" key="13">
    <source>
        <dbReference type="HAMAP-Rule" id="MF_01864"/>
    </source>
</evidence>
<evidence type="ECO:0000313" key="18">
    <source>
        <dbReference type="Proteomes" id="UP001155280"/>
    </source>
</evidence>
<comment type="catalytic activity">
    <reaction evidence="13">
        <text>N(6)-dimethylallyladenosine(37) in tRNA + (sulfur carrier)-SH + AH2 + 2 S-adenosyl-L-methionine = 2-methylsulfanyl-N(6)-dimethylallyladenosine(37) in tRNA + (sulfur carrier)-H + 5'-deoxyadenosine + L-methionine + A + S-adenosyl-L-homocysteine + 2 H(+)</text>
        <dbReference type="Rhea" id="RHEA:37067"/>
        <dbReference type="Rhea" id="RHEA-COMP:10375"/>
        <dbReference type="Rhea" id="RHEA-COMP:10376"/>
        <dbReference type="Rhea" id="RHEA-COMP:14737"/>
        <dbReference type="Rhea" id="RHEA-COMP:14739"/>
        <dbReference type="ChEBI" id="CHEBI:13193"/>
        <dbReference type="ChEBI" id="CHEBI:15378"/>
        <dbReference type="ChEBI" id="CHEBI:17319"/>
        <dbReference type="ChEBI" id="CHEBI:17499"/>
        <dbReference type="ChEBI" id="CHEBI:29917"/>
        <dbReference type="ChEBI" id="CHEBI:57844"/>
        <dbReference type="ChEBI" id="CHEBI:57856"/>
        <dbReference type="ChEBI" id="CHEBI:59789"/>
        <dbReference type="ChEBI" id="CHEBI:64428"/>
        <dbReference type="ChEBI" id="CHEBI:74415"/>
        <dbReference type="ChEBI" id="CHEBI:74417"/>
        <dbReference type="EC" id="2.8.4.3"/>
    </reaction>
</comment>
<gene>
    <name evidence="13 17" type="primary">miaB</name>
    <name evidence="17" type="ORF">MKO06_03280</name>
</gene>
<dbReference type="GO" id="GO:0051539">
    <property type="term" value="F:4 iron, 4 sulfur cluster binding"/>
    <property type="evidence" value="ECO:0007669"/>
    <property type="project" value="UniProtKB-UniRule"/>
</dbReference>
<comment type="function">
    <text evidence="1 13">Catalyzes the methylthiolation of N6-(dimethylallyl)adenosine (i(6)A), leading to the formation of 2-methylthio-N6-(dimethylallyl)adenosine (ms(2)i(6)A) at position 37 in tRNAs that read codons beginning with uridine.</text>
</comment>
<dbReference type="Gene3D" id="3.80.30.20">
    <property type="entry name" value="tm_1862 like domain"/>
    <property type="match status" value="1"/>
</dbReference>
<dbReference type="InterPro" id="IPR005839">
    <property type="entry name" value="Methylthiotransferase"/>
</dbReference>
<evidence type="ECO:0000256" key="3">
    <source>
        <dbReference type="ARBA" id="ARBA00022490"/>
    </source>
</evidence>
<evidence type="ECO:0000259" key="15">
    <source>
        <dbReference type="PROSITE" id="PS51449"/>
    </source>
</evidence>
<dbReference type="FunFam" id="3.40.50.12160:FF:000003">
    <property type="entry name" value="CDK5 regulatory subunit-associated protein 1"/>
    <property type="match status" value="1"/>
</dbReference>
<dbReference type="Pfam" id="PF01938">
    <property type="entry name" value="TRAM"/>
    <property type="match status" value="1"/>
</dbReference>
<keyword evidence="5 13" id="KW-0949">S-adenosyl-L-methionine</keyword>
<dbReference type="GO" id="GO:0035597">
    <property type="term" value="F:tRNA-2-methylthio-N(6)-dimethylallyladenosine(37) synthase activity"/>
    <property type="evidence" value="ECO:0007669"/>
    <property type="project" value="UniProtKB-EC"/>
</dbReference>
<dbReference type="InterPro" id="IPR020612">
    <property type="entry name" value="Methylthiotransferase_CS"/>
</dbReference>
<dbReference type="SFLD" id="SFLDS00029">
    <property type="entry name" value="Radical_SAM"/>
    <property type="match status" value="1"/>
</dbReference>
<dbReference type="InterPro" id="IPR002792">
    <property type="entry name" value="TRAM_dom"/>
</dbReference>
<dbReference type="InterPro" id="IPR006463">
    <property type="entry name" value="MiaB_methiolase"/>
</dbReference>
<dbReference type="PANTHER" id="PTHR43020">
    <property type="entry name" value="CDK5 REGULATORY SUBUNIT-ASSOCIATED PROTEIN 1"/>
    <property type="match status" value="1"/>
</dbReference>
<feature type="binding site" evidence="13">
    <location>
        <position position="182"/>
    </location>
    <ligand>
        <name>[4Fe-4S] cluster</name>
        <dbReference type="ChEBI" id="CHEBI:49883"/>
        <label>2</label>
        <note>4Fe-4S-S-AdoMet</note>
    </ligand>
</feature>
<keyword evidence="4 13" id="KW-0808">Transferase</keyword>
<evidence type="ECO:0000259" key="14">
    <source>
        <dbReference type="PROSITE" id="PS50926"/>
    </source>
</evidence>
<dbReference type="SFLD" id="SFLDG01061">
    <property type="entry name" value="methylthiotransferase"/>
    <property type="match status" value="1"/>
</dbReference>
<feature type="domain" description="TRAM" evidence="14">
    <location>
        <begin position="413"/>
        <end position="476"/>
    </location>
</feature>
<keyword evidence="2 13" id="KW-0004">4Fe-4S</keyword>
<keyword evidence="8 13" id="KW-0411">Iron-sulfur</keyword>
<organism evidence="17 18">
    <name type="scientific">Christiangramia oceanisediminis</name>
    <dbReference type="NCBI Taxonomy" id="2920386"/>
    <lineage>
        <taxon>Bacteria</taxon>
        <taxon>Pseudomonadati</taxon>
        <taxon>Bacteroidota</taxon>
        <taxon>Flavobacteriia</taxon>
        <taxon>Flavobacteriales</taxon>
        <taxon>Flavobacteriaceae</taxon>
        <taxon>Christiangramia</taxon>
    </lineage>
</organism>
<feature type="domain" description="MTTase N-terminal" evidence="15">
    <location>
        <begin position="24"/>
        <end position="140"/>
    </location>
</feature>
<keyword evidence="6 13" id="KW-0479">Metal-binding</keyword>
<comment type="subunit">
    <text evidence="13">Monomer.</text>
</comment>
<proteinExistence type="inferred from homology"/>
<sequence length="481" mass="54533">MEKIIDETKQGNSLVLEPKKENGRKLFIESYGCQMNFSDSEIVASILSKEGFNTTQNLEEADLVLVNTCSIREKAEQTVRKRLEKYNAVKRINPGMKVGVLGCMAERLKSKFLEEEKIVDLVVGPDAYKDLPNLINEVEEGRNAMNVILSKEETYGDISPVRLQSNGVSAFVSITRGCDNMCTFCVVPFTRGRERSRDPQSIVEEVNDLAAKGYKEITLLGQNVDSYLWYGGGLKKDFKNATEMQKATATNFAGLLKLVAEAQPKMRIRFSTSNPQDMTMDVIEAMAKYPNICNYIHLPVQSGSDRILQKMNRLHTREEYFELIDNIKKLIPDCGISHDIITGFPTETEEDHKDTLSLMEYVKYDFGFMFAYSERPGTMAARKFEDDVPEADKKRRLQEIVDLQQKHSRYNTEKFLGKTVEVLIEKESKKSDAHWSGRNSQNTVVVFPKENYKVGDFVNVKVEDCTSATLIGTPVGYSDNN</sequence>
<dbReference type="Pfam" id="PF00919">
    <property type="entry name" value="UPF0004"/>
    <property type="match status" value="1"/>
</dbReference>
<keyword evidence="18" id="KW-1185">Reference proteome</keyword>
<evidence type="ECO:0000256" key="5">
    <source>
        <dbReference type="ARBA" id="ARBA00022691"/>
    </source>
</evidence>
<keyword evidence="3 13" id="KW-0963">Cytoplasm</keyword>
<dbReference type="NCBIfam" id="TIGR01574">
    <property type="entry name" value="miaB-methiolase"/>
    <property type="match status" value="1"/>
</dbReference>
<dbReference type="PANTHER" id="PTHR43020:SF2">
    <property type="entry name" value="MITOCHONDRIAL TRNA METHYLTHIOTRANSFERASE CDK5RAP1"/>
    <property type="match status" value="1"/>
</dbReference>
<evidence type="ECO:0000259" key="16">
    <source>
        <dbReference type="PROSITE" id="PS51918"/>
    </source>
</evidence>
<dbReference type="SFLD" id="SFLDF00273">
    <property type="entry name" value="(dimethylallyl)adenosine_tRNA"/>
    <property type="match status" value="1"/>
</dbReference>
<dbReference type="RefSeq" id="WP_241550915.1">
    <property type="nucleotide sequence ID" value="NZ_JANCNS010000001.1"/>
</dbReference>
<dbReference type="SFLD" id="SFLDG01082">
    <property type="entry name" value="B12-binding_domain_containing"/>
    <property type="match status" value="1"/>
</dbReference>
<dbReference type="SMART" id="SM00729">
    <property type="entry name" value="Elp3"/>
    <property type="match status" value="1"/>
</dbReference>
<feature type="binding site" evidence="13">
    <location>
        <position position="69"/>
    </location>
    <ligand>
        <name>[4Fe-4S] cluster</name>
        <dbReference type="ChEBI" id="CHEBI:49883"/>
        <label>1</label>
    </ligand>
</feature>
<evidence type="ECO:0000256" key="2">
    <source>
        <dbReference type="ARBA" id="ARBA00022485"/>
    </source>
</evidence>
<feature type="binding site" evidence="13">
    <location>
        <position position="33"/>
    </location>
    <ligand>
        <name>[4Fe-4S] cluster</name>
        <dbReference type="ChEBI" id="CHEBI:49883"/>
        <label>1</label>
    </ligand>
</feature>
<evidence type="ECO:0000256" key="7">
    <source>
        <dbReference type="ARBA" id="ARBA00023004"/>
    </source>
</evidence>
<evidence type="ECO:0000256" key="10">
    <source>
        <dbReference type="ARBA" id="ARBA00068570"/>
    </source>
</evidence>